<organism evidence="1 2">
    <name type="scientific">Inquilinus limosus</name>
    <dbReference type="NCBI Taxonomy" id="171674"/>
    <lineage>
        <taxon>Bacteria</taxon>
        <taxon>Pseudomonadati</taxon>
        <taxon>Pseudomonadota</taxon>
        <taxon>Alphaproteobacteria</taxon>
        <taxon>Rhodospirillales</taxon>
        <taxon>Rhodospirillaceae</taxon>
        <taxon>Inquilinus</taxon>
    </lineage>
</organism>
<comment type="caution">
    <text evidence="1">The sequence shown here is derived from an EMBL/GenBank/DDBJ whole genome shotgun (WGS) entry which is preliminary data.</text>
</comment>
<reference evidence="1" key="1">
    <citation type="submission" date="2020-06" db="EMBL/GenBank/DDBJ databases">
        <title>Stable isotope informed genome-resolved metagenomics uncovers potential trophic interactions in rhizosphere soil.</title>
        <authorList>
            <person name="Starr E.P."/>
            <person name="Shi S."/>
            <person name="Blazewicz S.J."/>
            <person name="Koch B.J."/>
            <person name="Probst A.J."/>
            <person name="Hungate B.A."/>
            <person name="Pett-Ridge J."/>
            <person name="Firestone M.K."/>
            <person name="Banfield J.F."/>
        </authorList>
    </citation>
    <scope>NUCLEOTIDE SEQUENCE</scope>
    <source>
        <strain evidence="1">YM_69_17</strain>
    </source>
</reference>
<dbReference type="Proteomes" id="UP000700706">
    <property type="component" value="Unassembled WGS sequence"/>
</dbReference>
<accession>A0A952FL86</accession>
<protein>
    <submittedName>
        <fullName evidence="1">Uncharacterized protein</fullName>
    </submittedName>
</protein>
<dbReference type="EMBL" id="JAEKLZ010000164">
    <property type="protein sequence ID" value="MBW8725230.1"/>
    <property type="molecule type" value="Genomic_DNA"/>
</dbReference>
<gene>
    <name evidence="1" type="ORF">JF625_08775</name>
</gene>
<sequence>MAFVTEIVLFRARPGLAAETTVRTVAVAAESCRLDGSIDRSAPGLFEDTVIDGPGVRPYHCGSRSL</sequence>
<dbReference type="AlphaFoldDB" id="A0A952FL86"/>
<evidence type="ECO:0000313" key="1">
    <source>
        <dbReference type="EMBL" id="MBW8725230.1"/>
    </source>
</evidence>
<name>A0A952FL86_9PROT</name>
<evidence type="ECO:0000313" key="2">
    <source>
        <dbReference type="Proteomes" id="UP000700706"/>
    </source>
</evidence>
<proteinExistence type="predicted"/>